<feature type="compositionally biased region" description="Pro residues" evidence="1">
    <location>
        <begin position="154"/>
        <end position="170"/>
    </location>
</feature>
<accession>A0ABQ0LET8</accession>
<feature type="compositionally biased region" description="Low complexity" evidence="1">
    <location>
        <begin position="13"/>
        <end position="27"/>
    </location>
</feature>
<reference evidence="2" key="1">
    <citation type="submission" date="2014-09" db="EMBL/GenBank/DDBJ databases">
        <title>Genome sequence of the luminous mushroom Mycena chlorophos for searching fungal bioluminescence genes.</title>
        <authorList>
            <person name="Tanaka Y."/>
            <person name="Kasuga D."/>
            <person name="Oba Y."/>
            <person name="Hase S."/>
            <person name="Sato K."/>
            <person name="Oba Y."/>
            <person name="Sakakibara Y."/>
        </authorList>
    </citation>
    <scope>NUCLEOTIDE SEQUENCE</scope>
</reference>
<gene>
    <name evidence="2" type="ORF">MCHLO_06865</name>
</gene>
<feature type="compositionally biased region" description="Polar residues" evidence="1">
    <location>
        <begin position="174"/>
        <end position="196"/>
    </location>
</feature>
<evidence type="ECO:0000313" key="2">
    <source>
        <dbReference type="EMBL" id="GAT49560.1"/>
    </source>
</evidence>
<evidence type="ECO:0000313" key="3">
    <source>
        <dbReference type="Proteomes" id="UP000815677"/>
    </source>
</evidence>
<evidence type="ECO:0000256" key="1">
    <source>
        <dbReference type="SAM" id="MobiDB-lite"/>
    </source>
</evidence>
<organism evidence="2 3">
    <name type="scientific">Mycena chlorophos</name>
    <name type="common">Agaric fungus</name>
    <name type="synonym">Agaricus chlorophos</name>
    <dbReference type="NCBI Taxonomy" id="658473"/>
    <lineage>
        <taxon>Eukaryota</taxon>
        <taxon>Fungi</taxon>
        <taxon>Dikarya</taxon>
        <taxon>Basidiomycota</taxon>
        <taxon>Agaricomycotina</taxon>
        <taxon>Agaricomycetes</taxon>
        <taxon>Agaricomycetidae</taxon>
        <taxon>Agaricales</taxon>
        <taxon>Marasmiineae</taxon>
        <taxon>Mycenaceae</taxon>
        <taxon>Mycena</taxon>
    </lineage>
</organism>
<feature type="region of interest" description="Disordered" evidence="1">
    <location>
        <begin position="1"/>
        <end position="82"/>
    </location>
</feature>
<feature type="region of interest" description="Disordered" evidence="1">
    <location>
        <begin position="106"/>
        <end position="223"/>
    </location>
</feature>
<sequence length="277" mass="29626">MPMSLPSPHSPRLHPSSTRRPLSPSSLRDVELPSLSPPSPSASAAAPHVHRDARLPAPPTGHDLMAFFPAPAPPDPRVPTSGYFARQERAFFAKAGREIVRVRVDGEGYPRPGYVGGGHAHGHHRRPSSSGSGSGSGGSGSVHYTHTPRTRPALPQPPPPLASLPTPPTFSPAQFHTQPQGRPRAGSSSTEAVTSPNDDDHDQASPDESTNPDEAWRRPMPHNEPRRRVLFVFLGSSSTSFLGSPHDARDVLPPAVHIAARGYRRLPPSPPPVVRCL</sequence>
<keyword evidence="3" id="KW-1185">Reference proteome</keyword>
<proteinExistence type="predicted"/>
<protein>
    <submittedName>
        <fullName evidence="2">Uncharacterized protein</fullName>
    </submittedName>
</protein>
<dbReference type="Proteomes" id="UP000815677">
    <property type="component" value="Unassembled WGS sequence"/>
</dbReference>
<feature type="compositionally biased region" description="Basic and acidic residues" evidence="1">
    <location>
        <begin position="214"/>
        <end position="223"/>
    </location>
</feature>
<dbReference type="EMBL" id="DF845605">
    <property type="protein sequence ID" value="GAT49560.1"/>
    <property type="molecule type" value="Genomic_DNA"/>
</dbReference>
<name>A0ABQ0LET8_MYCCL</name>